<evidence type="ECO:0000313" key="2">
    <source>
        <dbReference type="EMBL" id="GAA5503309.1"/>
    </source>
</evidence>
<feature type="compositionally biased region" description="Low complexity" evidence="1">
    <location>
        <begin position="306"/>
        <end position="326"/>
    </location>
</feature>
<dbReference type="Proteomes" id="UP001458946">
    <property type="component" value="Unassembled WGS sequence"/>
</dbReference>
<proteinExistence type="predicted"/>
<dbReference type="Pfam" id="PF13384">
    <property type="entry name" value="HTH_23"/>
    <property type="match status" value="1"/>
</dbReference>
<feature type="region of interest" description="Disordered" evidence="1">
    <location>
        <begin position="268"/>
        <end position="351"/>
    </location>
</feature>
<comment type="caution">
    <text evidence="2">The sequence shown here is derived from an EMBL/GenBank/DDBJ whole genome shotgun (WGS) entry which is preliminary data.</text>
</comment>
<evidence type="ECO:0000313" key="3">
    <source>
        <dbReference type="Proteomes" id="UP001458946"/>
    </source>
</evidence>
<organism evidence="2 3">
    <name type="scientific">Deinococcus xinjiangensis</name>
    <dbReference type="NCBI Taxonomy" id="457454"/>
    <lineage>
        <taxon>Bacteria</taxon>
        <taxon>Thermotogati</taxon>
        <taxon>Deinococcota</taxon>
        <taxon>Deinococci</taxon>
        <taxon>Deinococcales</taxon>
        <taxon>Deinococcaceae</taxon>
        <taxon>Deinococcus</taxon>
    </lineage>
</organism>
<evidence type="ECO:0000256" key="1">
    <source>
        <dbReference type="SAM" id="MobiDB-lite"/>
    </source>
</evidence>
<dbReference type="EMBL" id="BAABRN010000045">
    <property type="protein sequence ID" value="GAA5503309.1"/>
    <property type="molecule type" value="Genomic_DNA"/>
</dbReference>
<dbReference type="RefSeq" id="WP_353543280.1">
    <property type="nucleotide sequence ID" value="NZ_BAABRN010000045.1"/>
</dbReference>
<keyword evidence="3" id="KW-1185">Reference proteome</keyword>
<accession>A0ABP9VDK8</accession>
<reference evidence="2 3" key="1">
    <citation type="submission" date="2024-02" db="EMBL/GenBank/DDBJ databases">
        <title>Deinococcus xinjiangensis NBRC 107630.</title>
        <authorList>
            <person name="Ichikawa N."/>
            <person name="Katano-Makiyama Y."/>
            <person name="Hidaka K."/>
        </authorList>
    </citation>
    <scope>NUCLEOTIDE SEQUENCE [LARGE SCALE GENOMIC DNA]</scope>
    <source>
        <strain evidence="2 3">NBRC 107630</strain>
    </source>
</reference>
<name>A0ABP9VDK8_9DEIO</name>
<evidence type="ECO:0008006" key="4">
    <source>
        <dbReference type="Google" id="ProtNLM"/>
    </source>
</evidence>
<protein>
    <recommendedName>
        <fullName evidence="4">Homeodomain-like domain-containing protein</fullName>
    </recommendedName>
</protein>
<sequence length="351" mass="38148">MPHTPKPKRPPRRVSGTLKSLLAQTAEAHSLDLAKTPLLAAYIAAKGRWPSFVRRWGTTRLLEGNGPLARLVAEVGGDLSALAAVSILPDKAARAEVDAMPPAQAFRKMLAFPSEYAPKKGVLALEWSAKAGWHWEGVITRADLKRLEKGGFDVNARPVMGWAMLERQARYMTKGCRRDAAHWEKAAYAETFLGVLTGLELDRLPLRVLTFGPPAAELGHKTYGATTGRPPSGQKSEALKLSSLGQTSKEISTKLGVPLRTVQRWISAQPQPEAEAKAVPIPSSGRDDLTPSNPPNLGKELDIPYLAAPQFAPLQPPATCAPARYARPPPTRQIPDTDPRKLCAANWRQNP</sequence>
<gene>
    <name evidence="2" type="ORF">Dxin01_03064</name>
</gene>